<dbReference type="PANTHER" id="PTHR45856">
    <property type="entry name" value="ALPHA/BETA-HYDROLASES SUPERFAMILY PROTEIN"/>
    <property type="match status" value="1"/>
</dbReference>
<feature type="domain" description="Fungal lipase-type" evidence="1">
    <location>
        <begin position="66"/>
        <end position="188"/>
    </location>
</feature>
<dbReference type="InterPro" id="IPR002921">
    <property type="entry name" value="Fungal_lipase-type"/>
</dbReference>
<evidence type="ECO:0000313" key="3">
    <source>
        <dbReference type="Proteomes" id="UP000738431"/>
    </source>
</evidence>
<dbReference type="Pfam" id="PF01764">
    <property type="entry name" value="Lipase_3"/>
    <property type="match status" value="1"/>
</dbReference>
<gene>
    <name evidence="2" type="ORF">K1X11_002855</name>
</gene>
<dbReference type="EMBL" id="CP139781">
    <property type="protein sequence ID" value="WRQ88328.1"/>
    <property type="molecule type" value="Genomic_DNA"/>
</dbReference>
<dbReference type="InterPro" id="IPR029058">
    <property type="entry name" value="AB_hydrolase_fold"/>
</dbReference>
<evidence type="ECO:0000259" key="1">
    <source>
        <dbReference type="Pfam" id="PF01764"/>
    </source>
</evidence>
<dbReference type="PANTHER" id="PTHR45856:SF24">
    <property type="entry name" value="FUNGAL LIPASE-LIKE DOMAIN-CONTAINING PROTEIN"/>
    <property type="match status" value="1"/>
</dbReference>
<organism evidence="2 3">
    <name type="scientific">Actomonas aquatica</name>
    <dbReference type="NCBI Taxonomy" id="2866162"/>
    <lineage>
        <taxon>Bacteria</taxon>
        <taxon>Pseudomonadati</taxon>
        <taxon>Verrucomicrobiota</taxon>
        <taxon>Opitutia</taxon>
        <taxon>Opitutales</taxon>
        <taxon>Opitutaceae</taxon>
        <taxon>Actomonas</taxon>
    </lineage>
</organism>
<sequence>MPAGPMHPAAWSVSRAALFAQLALLVYVPDEGFVRETAARAGYEHADFFDRGDSQAWLFTSATEQVVVFRGTEPDSTADVLTDLQVLPTRLEDGSLVHGGFARALDQLRPELDAALATDTGKTIWLTGHSLGGALAQLYGRLRRSDVAVVYTFGGPRVFAETTDADREVSPPCFRVTLNNDLIPHLPLPPPYEHVGEEYHIDAAGALHRNPSWDVKWKASLQGHRDYLRRWFRHATETGSVSWVPGDALADHAPLAYVEALVALTLTPVDQSAR</sequence>
<protein>
    <submittedName>
        <fullName evidence="2">Lipase family protein</fullName>
        <ecNumber evidence="2">3.1.1.-</ecNumber>
    </submittedName>
</protein>
<evidence type="ECO:0000313" key="2">
    <source>
        <dbReference type="EMBL" id="WRQ88328.1"/>
    </source>
</evidence>
<keyword evidence="3" id="KW-1185">Reference proteome</keyword>
<accession>A0ABZ1CAR6</accession>
<dbReference type="InterPro" id="IPR051218">
    <property type="entry name" value="Sec_MonoDiacylglyc_Lipase"/>
</dbReference>
<dbReference type="RefSeq" id="WP_221032445.1">
    <property type="nucleotide sequence ID" value="NZ_CP139781.1"/>
</dbReference>
<dbReference type="CDD" id="cd00519">
    <property type="entry name" value="Lipase_3"/>
    <property type="match status" value="1"/>
</dbReference>
<dbReference type="SUPFAM" id="SSF53474">
    <property type="entry name" value="alpha/beta-Hydrolases"/>
    <property type="match status" value="1"/>
</dbReference>
<proteinExistence type="predicted"/>
<reference evidence="2 3" key="1">
    <citation type="submission" date="2023-12" db="EMBL/GenBank/DDBJ databases">
        <title>Description of an unclassified Opitutus bacterium of Verrucomicrobiota.</title>
        <authorList>
            <person name="Zhang D.-F."/>
        </authorList>
    </citation>
    <scope>NUCLEOTIDE SEQUENCE [LARGE SCALE GENOMIC DNA]</scope>
    <source>
        <strain evidence="2 3">WL0086</strain>
    </source>
</reference>
<dbReference type="EC" id="3.1.1.-" evidence="2"/>
<dbReference type="Proteomes" id="UP000738431">
    <property type="component" value="Chromosome"/>
</dbReference>
<dbReference type="Gene3D" id="3.40.50.1820">
    <property type="entry name" value="alpha/beta hydrolase"/>
    <property type="match status" value="1"/>
</dbReference>
<name>A0ABZ1CAR6_9BACT</name>
<keyword evidence="2" id="KW-0378">Hydrolase</keyword>
<dbReference type="GO" id="GO:0016787">
    <property type="term" value="F:hydrolase activity"/>
    <property type="evidence" value="ECO:0007669"/>
    <property type="project" value="UniProtKB-KW"/>
</dbReference>